<organism evidence="2 3">
    <name type="scientific">Devosia lucknowensis</name>
    <dbReference type="NCBI Taxonomy" id="1096929"/>
    <lineage>
        <taxon>Bacteria</taxon>
        <taxon>Pseudomonadati</taxon>
        <taxon>Pseudomonadota</taxon>
        <taxon>Alphaproteobacteria</taxon>
        <taxon>Hyphomicrobiales</taxon>
        <taxon>Devosiaceae</taxon>
        <taxon>Devosia</taxon>
    </lineage>
</organism>
<name>A0A1Y6F4Z1_9HYPH</name>
<feature type="region of interest" description="Disordered" evidence="1">
    <location>
        <begin position="1"/>
        <end position="22"/>
    </location>
</feature>
<dbReference type="RefSeq" id="WP_140048922.1">
    <property type="nucleotide sequence ID" value="NZ_FXWK01000001.1"/>
</dbReference>
<protein>
    <submittedName>
        <fullName evidence="2">Uncharacterized protein</fullName>
    </submittedName>
</protein>
<accession>A0A1Y6F4Z1</accession>
<feature type="compositionally biased region" description="Basic residues" evidence="1">
    <location>
        <begin position="10"/>
        <end position="22"/>
    </location>
</feature>
<keyword evidence="3" id="KW-1185">Reference proteome</keyword>
<reference evidence="3" key="1">
    <citation type="submission" date="2017-04" db="EMBL/GenBank/DDBJ databases">
        <authorList>
            <person name="Varghese N."/>
            <person name="Submissions S."/>
        </authorList>
    </citation>
    <scope>NUCLEOTIDE SEQUENCE [LARGE SCALE GENOMIC DNA]</scope>
</reference>
<dbReference type="EMBL" id="FXWK01000001">
    <property type="protein sequence ID" value="SMQ68611.1"/>
    <property type="molecule type" value="Genomic_DNA"/>
</dbReference>
<evidence type="ECO:0000256" key="1">
    <source>
        <dbReference type="SAM" id="MobiDB-lite"/>
    </source>
</evidence>
<sequence>MIATPDPAKSAKRSHRDRSERRRRKFNSLLAEGLRQVEGVKSLGKDRAVRDVLTQHGIPADAVSVHRVDSAFGILHVIGMSNRAWHCSNSQERLKAALRVLRDLGLRCLVIPQAALESRIRNPVNHGGPILQHYFAVVAGGLSFEHWCVADERHDPAGCFAITSLTGRVCTG</sequence>
<evidence type="ECO:0000313" key="3">
    <source>
        <dbReference type="Proteomes" id="UP000194474"/>
    </source>
</evidence>
<evidence type="ECO:0000313" key="2">
    <source>
        <dbReference type="EMBL" id="SMQ68611.1"/>
    </source>
</evidence>
<dbReference type="Proteomes" id="UP000194474">
    <property type="component" value="Unassembled WGS sequence"/>
</dbReference>
<gene>
    <name evidence="2" type="ORF">SAMN06295905_1602</name>
</gene>
<proteinExistence type="predicted"/>
<dbReference type="AlphaFoldDB" id="A0A1Y6F4Z1"/>